<feature type="region of interest" description="Disordered" evidence="1">
    <location>
        <begin position="51"/>
        <end position="355"/>
    </location>
</feature>
<feature type="region of interest" description="Disordered" evidence="1">
    <location>
        <begin position="1"/>
        <end position="26"/>
    </location>
</feature>
<dbReference type="AlphaFoldDB" id="A0A6J4TBN9"/>
<feature type="compositionally biased region" description="Low complexity" evidence="1">
    <location>
        <begin position="344"/>
        <end position="355"/>
    </location>
</feature>
<evidence type="ECO:0000313" key="2">
    <source>
        <dbReference type="EMBL" id="CAA9518087.1"/>
    </source>
</evidence>
<feature type="non-terminal residue" evidence="2">
    <location>
        <position position="1"/>
    </location>
</feature>
<protein>
    <submittedName>
        <fullName evidence="2">Uncharacterized protein</fullName>
    </submittedName>
</protein>
<sequence>ARPLVHDPGQPQDERPQPDRPLLEPRLSGDLYLDLRRRLWPRRRRLVHGRDRRRGVRAAGRDGGGDGSRRRLRRRAGRRRGRAGGVGGRRARRGAGLRPGGRGRASGDRPRLRRDRRPERPDRRRRHPPGAAGGGRRRDAAGDCRARGDLDRGQLHGLLRPRNPGDEPDELRRDRPLDRVRDLPRARHPAPDQGHAVPALGLHPRPRRLPTAGRGRPIADPDRSGPALVRPPPARQPDPDPGGDPARGAGVSGDRVRHLRLRPQCRNRRQLRQPGHLPDAVPLRRLLRRRQRPGLAPADHPAPPPALPGRCPAGADDPRPGNRRDLAGPAGAGRHLRRRDGGRRPLLPLGRAGGV</sequence>
<feature type="compositionally biased region" description="Basic and acidic residues" evidence="1">
    <location>
        <begin position="316"/>
        <end position="326"/>
    </location>
</feature>
<feature type="compositionally biased region" description="Basic residues" evidence="1">
    <location>
        <begin position="70"/>
        <end position="82"/>
    </location>
</feature>
<gene>
    <name evidence="2" type="ORF">AVDCRST_MAG73-21</name>
</gene>
<name>A0A6J4TBN9_9BACT</name>
<feature type="compositionally biased region" description="Pro residues" evidence="1">
    <location>
        <begin position="229"/>
        <end position="242"/>
    </location>
</feature>
<feature type="non-terminal residue" evidence="2">
    <location>
        <position position="355"/>
    </location>
</feature>
<feature type="compositionally biased region" description="Basic and acidic residues" evidence="1">
    <location>
        <begin position="12"/>
        <end position="23"/>
    </location>
</feature>
<proteinExistence type="predicted"/>
<feature type="compositionally biased region" description="Basic and acidic residues" evidence="1">
    <location>
        <begin position="170"/>
        <end position="185"/>
    </location>
</feature>
<feature type="compositionally biased region" description="Basic residues" evidence="1">
    <location>
        <begin position="257"/>
        <end position="271"/>
    </location>
</feature>
<organism evidence="2">
    <name type="scientific">uncultured Thermomicrobiales bacterium</name>
    <dbReference type="NCBI Taxonomy" id="1645740"/>
    <lineage>
        <taxon>Bacteria</taxon>
        <taxon>Pseudomonadati</taxon>
        <taxon>Thermomicrobiota</taxon>
        <taxon>Thermomicrobia</taxon>
        <taxon>Thermomicrobiales</taxon>
        <taxon>environmental samples</taxon>
    </lineage>
</organism>
<feature type="compositionally biased region" description="Basic and acidic residues" evidence="1">
    <location>
        <begin position="136"/>
        <end position="154"/>
    </location>
</feature>
<reference evidence="2" key="1">
    <citation type="submission" date="2020-02" db="EMBL/GenBank/DDBJ databases">
        <authorList>
            <person name="Meier V. D."/>
        </authorList>
    </citation>
    <scope>NUCLEOTIDE SEQUENCE</scope>
    <source>
        <strain evidence="2">AVDCRST_MAG73</strain>
    </source>
</reference>
<accession>A0A6J4TBN9</accession>
<dbReference type="EMBL" id="CADCWE010000002">
    <property type="protein sequence ID" value="CAA9518087.1"/>
    <property type="molecule type" value="Genomic_DNA"/>
</dbReference>
<evidence type="ECO:0000256" key="1">
    <source>
        <dbReference type="SAM" id="MobiDB-lite"/>
    </source>
</evidence>
<feature type="compositionally biased region" description="Basic and acidic residues" evidence="1">
    <location>
        <begin position="105"/>
        <end position="122"/>
    </location>
</feature>
<feature type="compositionally biased region" description="Basic and acidic residues" evidence="1">
    <location>
        <begin position="59"/>
        <end position="69"/>
    </location>
</feature>